<keyword evidence="1 3" id="KW-0378">Hydrolase</keyword>
<dbReference type="RefSeq" id="WP_266151095.1">
    <property type="nucleotide sequence ID" value="NZ_CP064028.1"/>
</dbReference>
<dbReference type="Proteomes" id="UP001595961">
    <property type="component" value="Unassembled WGS sequence"/>
</dbReference>
<dbReference type="GO" id="GO:0016787">
    <property type="term" value="F:hydrolase activity"/>
    <property type="evidence" value="ECO:0007669"/>
    <property type="project" value="UniProtKB-KW"/>
</dbReference>
<evidence type="ECO:0000313" key="4">
    <source>
        <dbReference type="Proteomes" id="UP001595961"/>
    </source>
</evidence>
<evidence type="ECO:0000259" key="2">
    <source>
        <dbReference type="Pfam" id="PF00561"/>
    </source>
</evidence>
<dbReference type="Pfam" id="PF00561">
    <property type="entry name" value="Abhydrolase_1"/>
    <property type="match status" value="1"/>
</dbReference>
<protein>
    <submittedName>
        <fullName evidence="3">Alpha/beta fold hydrolase</fullName>
    </submittedName>
</protein>
<dbReference type="EMBL" id="JBHSGA010000023">
    <property type="protein sequence ID" value="MFC4528915.1"/>
    <property type="molecule type" value="Genomic_DNA"/>
</dbReference>
<dbReference type="InterPro" id="IPR050266">
    <property type="entry name" value="AB_hydrolase_sf"/>
</dbReference>
<keyword evidence="4" id="KW-1185">Reference proteome</keyword>
<reference evidence="4" key="1">
    <citation type="journal article" date="2019" name="Int. J. Syst. Evol. Microbiol.">
        <title>The Global Catalogue of Microorganisms (GCM) 10K type strain sequencing project: providing services to taxonomists for standard genome sequencing and annotation.</title>
        <authorList>
            <consortium name="The Broad Institute Genomics Platform"/>
            <consortium name="The Broad Institute Genome Sequencing Center for Infectious Disease"/>
            <person name="Wu L."/>
            <person name="Ma J."/>
        </authorList>
    </citation>
    <scope>NUCLEOTIDE SEQUENCE [LARGE SCALE GENOMIC DNA]</scope>
    <source>
        <strain evidence="4">CCM 4481</strain>
    </source>
</reference>
<name>A0ABV9C8C7_9GAMM</name>
<organism evidence="3 4">
    <name type="scientific">Dyella halodurans</name>
    <dbReference type="NCBI Taxonomy" id="1920171"/>
    <lineage>
        <taxon>Bacteria</taxon>
        <taxon>Pseudomonadati</taxon>
        <taxon>Pseudomonadota</taxon>
        <taxon>Gammaproteobacteria</taxon>
        <taxon>Lysobacterales</taxon>
        <taxon>Rhodanobacteraceae</taxon>
        <taxon>Dyella</taxon>
    </lineage>
</organism>
<evidence type="ECO:0000313" key="3">
    <source>
        <dbReference type="EMBL" id="MFC4528915.1"/>
    </source>
</evidence>
<feature type="domain" description="AB hydrolase-1" evidence="2">
    <location>
        <begin position="49"/>
        <end position="278"/>
    </location>
</feature>
<proteinExistence type="predicted"/>
<sequence length="303" mass="32492">MDFPGSFFVIALAMAPAAHSPTSEAFTEGADGVRIHYLEAGPPHASRNLLLIPGWRVSARIWTQQIDYFAAKGFHVIAMDPRSQGQSTIAASGNTPENRAQDVDRVISNLKLAHLTLVGWSQGAQDVAAYVAQFGTVSVDKLVLVDSPVSAGPADVTESSGMVKQVLQGLGQYARAPEAYSKGMMQAIMQAPPAPLTFDTLTTESLKTPVDTGISMLVSDILTTDRRPSLKKFDKPTLVIASGESLLMDAQKAMAKALPKSQFISVDHARHAVFVDAPDDFNRALMRFIESPTLDRNSPGPSS</sequence>
<dbReference type="PANTHER" id="PTHR43798">
    <property type="entry name" value="MONOACYLGLYCEROL LIPASE"/>
    <property type="match status" value="1"/>
</dbReference>
<accession>A0ABV9C8C7</accession>
<dbReference type="Gene3D" id="3.40.50.1820">
    <property type="entry name" value="alpha/beta hydrolase"/>
    <property type="match status" value="1"/>
</dbReference>
<gene>
    <name evidence="3" type="ORF">ACFO5W_19890</name>
</gene>
<evidence type="ECO:0000256" key="1">
    <source>
        <dbReference type="ARBA" id="ARBA00022801"/>
    </source>
</evidence>
<dbReference type="SUPFAM" id="SSF53474">
    <property type="entry name" value="alpha/beta-Hydrolases"/>
    <property type="match status" value="1"/>
</dbReference>
<comment type="caution">
    <text evidence="3">The sequence shown here is derived from an EMBL/GenBank/DDBJ whole genome shotgun (WGS) entry which is preliminary data.</text>
</comment>
<dbReference type="InterPro" id="IPR000073">
    <property type="entry name" value="AB_hydrolase_1"/>
</dbReference>
<dbReference type="InterPro" id="IPR029058">
    <property type="entry name" value="AB_hydrolase_fold"/>
</dbReference>
<dbReference type="PANTHER" id="PTHR43798:SF31">
    <property type="entry name" value="AB HYDROLASE SUPERFAMILY PROTEIN YCLE"/>
    <property type="match status" value="1"/>
</dbReference>